<reference evidence="1 2" key="1">
    <citation type="submission" date="2019-02" db="EMBL/GenBank/DDBJ databases">
        <title>Deep-cultivation of Planctomycetes and their phenomic and genomic characterization uncovers novel biology.</title>
        <authorList>
            <person name="Wiegand S."/>
            <person name="Jogler M."/>
            <person name="Boedeker C."/>
            <person name="Pinto D."/>
            <person name="Vollmers J."/>
            <person name="Rivas-Marin E."/>
            <person name="Kohn T."/>
            <person name="Peeters S.H."/>
            <person name="Heuer A."/>
            <person name="Rast P."/>
            <person name="Oberbeckmann S."/>
            <person name="Bunk B."/>
            <person name="Jeske O."/>
            <person name="Meyerdierks A."/>
            <person name="Storesund J.E."/>
            <person name="Kallscheuer N."/>
            <person name="Luecker S."/>
            <person name="Lage O.M."/>
            <person name="Pohl T."/>
            <person name="Merkel B.J."/>
            <person name="Hornburger P."/>
            <person name="Mueller R.-W."/>
            <person name="Bruemmer F."/>
            <person name="Labrenz M."/>
            <person name="Spormann A.M."/>
            <person name="Op den Camp H."/>
            <person name="Overmann J."/>
            <person name="Amann R."/>
            <person name="Jetten M.S.M."/>
            <person name="Mascher T."/>
            <person name="Medema M.H."/>
            <person name="Devos D.P."/>
            <person name="Kaster A.-K."/>
            <person name="Ovreas L."/>
            <person name="Rohde M."/>
            <person name="Galperin M.Y."/>
            <person name="Jogler C."/>
        </authorList>
    </citation>
    <scope>NUCLEOTIDE SEQUENCE [LARGE SCALE GENOMIC DNA]</scope>
    <source>
        <strain evidence="1 2">ETA_A8</strain>
    </source>
</reference>
<dbReference type="Pfam" id="PF04390">
    <property type="entry name" value="LptE"/>
    <property type="match status" value="1"/>
</dbReference>
<dbReference type="GO" id="GO:0019867">
    <property type="term" value="C:outer membrane"/>
    <property type="evidence" value="ECO:0007669"/>
    <property type="project" value="InterPro"/>
</dbReference>
<dbReference type="AlphaFoldDB" id="A0A517Y4T0"/>
<dbReference type="KEGG" id="aagg:ETAA8_02980"/>
<dbReference type="Proteomes" id="UP000315017">
    <property type="component" value="Chromosome"/>
</dbReference>
<evidence type="ECO:0000313" key="1">
    <source>
        <dbReference type="EMBL" id="QDU25235.1"/>
    </source>
</evidence>
<proteinExistence type="predicted"/>
<name>A0A517Y4T0_9BACT</name>
<accession>A0A517Y4T0</accession>
<keyword evidence="2" id="KW-1185">Reference proteome</keyword>
<evidence type="ECO:0000313" key="2">
    <source>
        <dbReference type="Proteomes" id="UP000315017"/>
    </source>
</evidence>
<sequence length="138" mass="15532">MHVPIVQSDSFRRNLGERLTEQICKQIELKTPYKLADADAADSILTARIVSESKRVLAENGLDEARDVETDFFVQVRWVDRRGDLIMSHTDIPIQPLLVNVSQATNFVAEGGQSLATSHQEAMFRLADQIVGQLELPW</sequence>
<gene>
    <name evidence="1" type="ORF">ETAA8_02980</name>
</gene>
<organism evidence="1 2">
    <name type="scientific">Anatilimnocola aggregata</name>
    <dbReference type="NCBI Taxonomy" id="2528021"/>
    <lineage>
        <taxon>Bacteria</taxon>
        <taxon>Pseudomonadati</taxon>
        <taxon>Planctomycetota</taxon>
        <taxon>Planctomycetia</taxon>
        <taxon>Pirellulales</taxon>
        <taxon>Pirellulaceae</taxon>
        <taxon>Anatilimnocola</taxon>
    </lineage>
</organism>
<protein>
    <submittedName>
        <fullName evidence="1">Uncharacterized protein</fullName>
    </submittedName>
</protein>
<dbReference type="InterPro" id="IPR007485">
    <property type="entry name" value="LPS_assembly_LptE"/>
</dbReference>
<dbReference type="GO" id="GO:0043165">
    <property type="term" value="P:Gram-negative-bacterium-type cell outer membrane assembly"/>
    <property type="evidence" value="ECO:0007669"/>
    <property type="project" value="InterPro"/>
</dbReference>
<dbReference type="EMBL" id="CP036274">
    <property type="protein sequence ID" value="QDU25235.1"/>
    <property type="molecule type" value="Genomic_DNA"/>
</dbReference>